<dbReference type="Proteomes" id="UP001154312">
    <property type="component" value="Unassembled WGS sequence"/>
</dbReference>
<accession>A0A9X4H685</accession>
<dbReference type="Pfam" id="PF02810">
    <property type="entry name" value="SEC-C"/>
    <property type="match status" value="1"/>
</dbReference>
<reference evidence="2" key="1">
    <citation type="submission" date="2022-02" db="EMBL/GenBank/DDBJ databases">
        <authorList>
            <person name="Leng L."/>
        </authorList>
    </citation>
    <scope>NUCLEOTIDE SEQUENCE</scope>
    <source>
        <strain evidence="2">JI</strain>
    </source>
</reference>
<dbReference type="AlphaFoldDB" id="A0A9X4H685"/>
<dbReference type="InterPro" id="IPR004155">
    <property type="entry name" value="PBS_lyase_HEAT"/>
</dbReference>
<dbReference type="InterPro" id="IPR016024">
    <property type="entry name" value="ARM-type_fold"/>
</dbReference>
<dbReference type="PANTHER" id="PTHR12697">
    <property type="entry name" value="PBS LYASE HEAT-LIKE PROTEIN"/>
    <property type="match status" value="1"/>
</dbReference>
<name>A0A9X4H685_9FIRM</name>
<gene>
    <name evidence="2" type="ORF">L7E55_10130</name>
</gene>
<dbReference type="SUPFAM" id="SSF103642">
    <property type="entry name" value="Sec-C motif"/>
    <property type="match status" value="1"/>
</dbReference>
<dbReference type="GO" id="GO:0016491">
    <property type="term" value="F:oxidoreductase activity"/>
    <property type="evidence" value="ECO:0007669"/>
    <property type="project" value="TreeGrafter"/>
</dbReference>
<organism evidence="2 3">
    <name type="scientific">Pelotomaculum isophthalicicum JI</name>
    <dbReference type="NCBI Taxonomy" id="947010"/>
    <lineage>
        <taxon>Bacteria</taxon>
        <taxon>Bacillati</taxon>
        <taxon>Bacillota</taxon>
        <taxon>Clostridia</taxon>
        <taxon>Eubacteriales</taxon>
        <taxon>Desulfotomaculaceae</taxon>
        <taxon>Pelotomaculum</taxon>
    </lineage>
</organism>
<evidence type="ECO:0000313" key="2">
    <source>
        <dbReference type="EMBL" id="MDF9408708.1"/>
    </source>
</evidence>
<evidence type="ECO:0000256" key="1">
    <source>
        <dbReference type="SAM" id="MobiDB-lite"/>
    </source>
</evidence>
<dbReference type="Gene3D" id="3.10.450.50">
    <property type="match status" value="1"/>
</dbReference>
<dbReference type="Gene3D" id="1.25.10.10">
    <property type="entry name" value="Leucine-rich Repeat Variant"/>
    <property type="match status" value="2"/>
</dbReference>
<evidence type="ECO:0000313" key="3">
    <source>
        <dbReference type="Proteomes" id="UP001154312"/>
    </source>
</evidence>
<keyword evidence="3" id="KW-1185">Reference proteome</keyword>
<dbReference type="SUPFAM" id="SSF48371">
    <property type="entry name" value="ARM repeat"/>
    <property type="match status" value="2"/>
</dbReference>
<dbReference type="PANTHER" id="PTHR12697:SF38">
    <property type="entry name" value="PBS LYASE HEAT DOMAIN PROTEIN REPEAT-CONTAINING PROTEIN"/>
    <property type="match status" value="1"/>
</dbReference>
<feature type="compositionally biased region" description="Acidic residues" evidence="1">
    <location>
        <begin position="452"/>
        <end position="479"/>
    </location>
</feature>
<dbReference type="InterPro" id="IPR004027">
    <property type="entry name" value="SEC_C_motif"/>
</dbReference>
<dbReference type="SMART" id="SM00567">
    <property type="entry name" value="EZ_HEAT"/>
    <property type="match status" value="5"/>
</dbReference>
<comment type="caution">
    <text evidence="2">The sequence shown here is derived from an EMBL/GenBank/DDBJ whole genome shotgun (WGS) entry which is preliminary data.</text>
</comment>
<dbReference type="InterPro" id="IPR011989">
    <property type="entry name" value="ARM-like"/>
</dbReference>
<sequence>MIALKGIDDYIKDLARPDVRVRRHAAFQLQYFGPGAAAPLRASIREDPDHMVRLGAINSLGWLGDDGCIGDLLTILLEGDEFTAQEAATVLGELGSESAREPLLSAARDPGQPNREAILRALGAYPGGGVEEELMRIMGETDYIDEAIACAESLAELQYYRAAPEIVQLYHQSDDEIVKDDFLACLAALLGEPRLAMNISFDVNTFINSVDTGLIAGDGKKKSAVLKALKKKDCRRLSKLIKEPIIRTTKSVFINAGVWNESALNLSEEEFLDKIKDTRLGSCIAIIDYFEKADIPARNSHFRTNKKDIWLVACSVYPILRELDKVMLKSEGKLDPVVDLVNELTRRYTVSPRRLIKEVAGYGNQAVRTLAEYLHSASVVDDGMYEGWCIAEALGHIGTPDAVEGLLESFSNMSEEDEEEGSVCSVQEALARCGETAVGQIINYVKSWDKDEEDINEEDIEEENNDDWDEPADEDEEGSNDIWPGVFACGALAKIRHQKVFDFLLSRLAHPDEDVRRTTLEQLLEYGDPEAIFQVRRMLDDESDDVVYAAKVALVGLCDANGVNLADLDKLRAELEEDDLDFPGEYIDDPEDEDWFWDDDFNNDNKFVPIVKPPKIGRNELCPCGSGKKYKKCCGKDIN</sequence>
<feature type="region of interest" description="Disordered" evidence="1">
    <location>
        <begin position="452"/>
        <end position="480"/>
    </location>
</feature>
<dbReference type="Pfam" id="PF13646">
    <property type="entry name" value="HEAT_2"/>
    <property type="match status" value="2"/>
</dbReference>
<proteinExistence type="predicted"/>
<dbReference type="EMBL" id="JAKOAV010000017">
    <property type="protein sequence ID" value="MDF9408708.1"/>
    <property type="molecule type" value="Genomic_DNA"/>
</dbReference>
<protein>
    <submittedName>
        <fullName evidence="2">HEAT repeat domain-containing protein</fullName>
    </submittedName>
</protein>